<proteinExistence type="predicted"/>
<evidence type="ECO:0000256" key="1">
    <source>
        <dbReference type="ARBA" id="ARBA00022553"/>
    </source>
</evidence>
<feature type="domain" description="Response regulatory" evidence="3">
    <location>
        <begin position="16"/>
        <end position="128"/>
    </location>
</feature>
<dbReference type="GO" id="GO:0000160">
    <property type="term" value="P:phosphorelay signal transduction system"/>
    <property type="evidence" value="ECO:0007669"/>
    <property type="project" value="InterPro"/>
</dbReference>
<dbReference type="RefSeq" id="WP_126554408.1">
    <property type="nucleotide sequence ID" value="NZ_BIFS01000002.1"/>
</dbReference>
<feature type="modified residue" description="4-aspartylphosphate" evidence="2">
    <location>
        <position position="65"/>
    </location>
</feature>
<reference evidence="5" key="1">
    <citation type="submission" date="2018-12" db="EMBL/GenBank/DDBJ databases">
        <title>Tengunoibacter tsumagoiensis gen. nov., sp. nov., Dictyobacter kobayashii sp. nov., D. alpinus sp. nov., and D. joshuensis sp. nov. and description of Dictyobacteraceae fam. nov. within the order Ktedonobacterales isolated from Tengu-no-mugimeshi.</title>
        <authorList>
            <person name="Wang C.M."/>
            <person name="Zheng Y."/>
            <person name="Sakai Y."/>
            <person name="Toyoda A."/>
            <person name="Minakuchi Y."/>
            <person name="Abe K."/>
            <person name="Yokota A."/>
            <person name="Yabe S."/>
        </authorList>
    </citation>
    <scope>NUCLEOTIDE SEQUENCE [LARGE SCALE GENOMIC DNA]</scope>
    <source>
        <strain evidence="5">Uno11</strain>
    </source>
</reference>
<gene>
    <name evidence="4" type="ORF">KDK_57540</name>
</gene>
<sequence>MEKEQQIRSQQTSGNHILIVDDDPILGGLLVDIFQDESYQVSHVLSGERAQDVLQTETPMLVLLDYHLPGMNGLELAHWMRKREASRHTPIILMSADVPAAAHSEVHLRTLRKPFELERILQWVAELLAA</sequence>
<dbReference type="PANTHER" id="PTHR44591">
    <property type="entry name" value="STRESS RESPONSE REGULATOR PROTEIN 1"/>
    <property type="match status" value="1"/>
</dbReference>
<keyword evidence="5" id="KW-1185">Reference proteome</keyword>
<dbReference type="CDD" id="cd00156">
    <property type="entry name" value="REC"/>
    <property type="match status" value="1"/>
</dbReference>
<dbReference type="OrthoDB" id="9782655at2"/>
<keyword evidence="1 2" id="KW-0597">Phosphoprotein</keyword>
<dbReference type="Pfam" id="PF00072">
    <property type="entry name" value="Response_reg"/>
    <property type="match status" value="1"/>
</dbReference>
<name>A0A402AS77_9CHLR</name>
<accession>A0A402AS77</accession>
<evidence type="ECO:0000313" key="4">
    <source>
        <dbReference type="EMBL" id="GCE21954.1"/>
    </source>
</evidence>
<evidence type="ECO:0000256" key="2">
    <source>
        <dbReference type="PROSITE-ProRule" id="PRU00169"/>
    </source>
</evidence>
<dbReference type="InterPro" id="IPR011006">
    <property type="entry name" value="CheY-like_superfamily"/>
</dbReference>
<dbReference type="SMART" id="SM00448">
    <property type="entry name" value="REC"/>
    <property type="match status" value="1"/>
</dbReference>
<dbReference type="Gene3D" id="3.40.50.2300">
    <property type="match status" value="1"/>
</dbReference>
<organism evidence="4 5">
    <name type="scientific">Dictyobacter kobayashii</name>
    <dbReference type="NCBI Taxonomy" id="2014872"/>
    <lineage>
        <taxon>Bacteria</taxon>
        <taxon>Bacillati</taxon>
        <taxon>Chloroflexota</taxon>
        <taxon>Ktedonobacteria</taxon>
        <taxon>Ktedonobacterales</taxon>
        <taxon>Dictyobacteraceae</taxon>
        <taxon>Dictyobacter</taxon>
    </lineage>
</organism>
<dbReference type="InterPro" id="IPR001789">
    <property type="entry name" value="Sig_transdc_resp-reg_receiver"/>
</dbReference>
<evidence type="ECO:0000259" key="3">
    <source>
        <dbReference type="PROSITE" id="PS50110"/>
    </source>
</evidence>
<dbReference type="PROSITE" id="PS50110">
    <property type="entry name" value="RESPONSE_REGULATORY"/>
    <property type="match status" value="1"/>
</dbReference>
<dbReference type="SUPFAM" id="SSF52172">
    <property type="entry name" value="CheY-like"/>
    <property type="match status" value="1"/>
</dbReference>
<comment type="caution">
    <text evidence="4">The sequence shown here is derived from an EMBL/GenBank/DDBJ whole genome shotgun (WGS) entry which is preliminary data.</text>
</comment>
<dbReference type="AlphaFoldDB" id="A0A402AS77"/>
<dbReference type="EMBL" id="BIFS01000002">
    <property type="protein sequence ID" value="GCE21954.1"/>
    <property type="molecule type" value="Genomic_DNA"/>
</dbReference>
<protein>
    <submittedName>
        <fullName evidence="4">Response regulator</fullName>
    </submittedName>
</protein>
<dbReference type="Proteomes" id="UP000287188">
    <property type="component" value="Unassembled WGS sequence"/>
</dbReference>
<dbReference type="InterPro" id="IPR050595">
    <property type="entry name" value="Bact_response_regulator"/>
</dbReference>
<dbReference type="PANTHER" id="PTHR44591:SF3">
    <property type="entry name" value="RESPONSE REGULATORY DOMAIN-CONTAINING PROTEIN"/>
    <property type="match status" value="1"/>
</dbReference>
<evidence type="ECO:0000313" key="5">
    <source>
        <dbReference type="Proteomes" id="UP000287188"/>
    </source>
</evidence>